<evidence type="ECO:0000313" key="2">
    <source>
        <dbReference type="EMBL" id="KAF8778649.1"/>
    </source>
</evidence>
<feature type="transmembrane region" description="Helical" evidence="1">
    <location>
        <begin position="47"/>
        <end position="68"/>
    </location>
</feature>
<keyword evidence="1" id="KW-1133">Transmembrane helix</keyword>
<accession>A0A8T0EX86</accession>
<organism evidence="2 3">
    <name type="scientific">Argiope bruennichi</name>
    <name type="common">Wasp spider</name>
    <name type="synonym">Aranea bruennichi</name>
    <dbReference type="NCBI Taxonomy" id="94029"/>
    <lineage>
        <taxon>Eukaryota</taxon>
        <taxon>Metazoa</taxon>
        <taxon>Ecdysozoa</taxon>
        <taxon>Arthropoda</taxon>
        <taxon>Chelicerata</taxon>
        <taxon>Arachnida</taxon>
        <taxon>Araneae</taxon>
        <taxon>Araneomorphae</taxon>
        <taxon>Entelegynae</taxon>
        <taxon>Araneoidea</taxon>
        <taxon>Araneidae</taxon>
        <taxon>Argiope</taxon>
    </lineage>
</organism>
<dbReference type="AlphaFoldDB" id="A0A8T0EX86"/>
<keyword evidence="1" id="KW-0472">Membrane</keyword>
<proteinExistence type="predicted"/>
<keyword evidence="3" id="KW-1185">Reference proteome</keyword>
<dbReference type="Proteomes" id="UP000807504">
    <property type="component" value="Unassembled WGS sequence"/>
</dbReference>
<dbReference type="EMBL" id="JABXBU010002072">
    <property type="protein sequence ID" value="KAF8778649.1"/>
    <property type="molecule type" value="Genomic_DNA"/>
</dbReference>
<evidence type="ECO:0008006" key="4">
    <source>
        <dbReference type="Google" id="ProtNLM"/>
    </source>
</evidence>
<protein>
    <recommendedName>
        <fullName evidence="4">Transmembrane protein</fullName>
    </recommendedName>
</protein>
<feature type="transmembrane region" description="Helical" evidence="1">
    <location>
        <begin position="74"/>
        <end position="102"/>
    </location>
</feature>
<reference evidence="2" key="2">
    <citation type="submission" date="2020-06" db="EMBL/GenBank/DDBJ databases">
        <authorList>
            <person name="Sheffer M."/>
        </authorList>
    </citation>
    <scope>NUCLEOTIDE SEQUENCE</scope>
</reference>
<name>A0A8T0EX86_ARGBR</name>
<sequence>MDSFELSLESNEILNLCYLRLEEKEDAIKENKECSRSIEVDIIQTRVWLLNGIILLVLGALVLTYSLLQKNAYGSFFVALCLHLFSLSFIITGCGCILNVWFLKKSRNKTVLNATTEQKRSGHFSTTPAANVALDTNSLCTLRGLYARRLPGGIVAFQFRLMDDRISCGVSVTLVFGADIQCLV</sequence>
<gene>
    <name evidence="2" type="ORF">HNY73_015352</name>
</gene>
<comment type="caution">
    <text evidence="2">The sequence shown here is derived from an EMBL/GenBank/DDBJ whole genome shotgun (WGS) entry which is preliminary data.</text>
</comment>
<reference evidence="2" key="1">
    <citation type="journal article" date="2020" name="bioRxiv">
        <title>Chromosome-level reference genome of the European wasp spider Argiope bruennichi: a resource for studies on range expansion and evolutionary adaptation.</title>
        <authorList>
            <person name="Sheffer M.M."/>
            <person name="Hoppe A."/>
            <person name="Krehenwinkel H."/>
            <person name="Uhl G."/>
            <person name="Kuss A.W."/>
            <person name="Jensen L."/>
            <person name="Jensen C."/>
            <person name="Gillespie R.G."/>
            <person name="Hoff K.J."/>
            <person name="Prost S."/>
        </authorList>
    </citation>
    <scope>NUCLEOTIDE SEQUENCE</scope>
</reference>
<keyword evidence="1" id="KW-0812">Transmembrane</keyword>
<evidence type="ECO:0000313" key="3">
    <source>
        <dbReference type="Proteomes" id="UP000807504"/>
    </source>
</evidence>
<evidence type="ECO:0000256" key="1">
    <source>
        <dbReference type="SAM" id="Phobius"/>
    </source>
</evidence>